<comment type="caution">
    <text evidence="2">The sequence shown here is derived from an EMBL/GenBank/DDBJ whole genome shotgun (WGS) entry which is preliminary data.</text>
</comment>
<dbReference type="AlphaFoldDB" id="A0A9W5PJT1"/>
<dbReference type="Proteomes" id="UP000014018">
    <property type="component" value="Unassembled WGS sequence"/>
</dbReference>
<reference evidence="2 3" key="1">
    <citation type="submission" date="2012-12" db="EMBL/GenBank/DDBJ databases">
        <title>The Genome Sequence of Bacillus cereus VD133.</title>
        <authorList>
            <consortium name="The Broad Institute Genome Sequencing Platform"/>
            <consortium name="The Broad Institute Genome Sequencing Center for Infectious Disease"/>
            <person name="Feldgarden M."/>
            <person name="Van der Auwera G.A."/>
            <person name="Mahillon J."/>
            <person name="Duprez V."/>
            <person name="Timmery S."/>
            <person name="Mattelet C."/>
            <person name="Dierick K."/>
            <person name="Sun M."/>
            <person name="Yu Z."/>
            <person name="Zhu L."/>
            <person name="Hu X."/>
            <person name="Shank E.B."/>
            <person name="Swiecicka I."/>
            <person name="Hansen B.M."/>
            <person name="Andrup L."/>
            <person name="Walker B."/>
            <person name="Young S.K."/>
            <person name="Zeng Q."/>
            <person name="Gargeya S."/>
            <person name="Fitzgerald M."/>
            <person name="Haas B."/>
            <person name="Abouelleil A."/>
            <person name="Alvarado L."/>
            <person name="Arachchi H.M."/>
            <person name="Berlin A.M."/>
            <person name="Chapman S.B."/>
            <person name="Dewar J."/>
            <person name="Goldberg J."/>
            <person name="Griggs A."/>
            <person name="Gujja S."/>
            <person name="Hansen M."/>
            <person name="Howarth C."/>
            <person name="Imamovic A."/>
            <person name="Larimer J."/>
            <person name="McCowan C."/>
            <person name="Murphy C."/>
            <person name="Neiman D."/>
            <person name="Pearson M."/>
            <person name="Priest M."/>
            <person name="Roberts A."/>
            <person name="Saif S."/>
            <person name="Shea T."/>
            <person name="Sisk P."/>
            <person name="Sykes S."/>
            <person name="Wortman J."/>
            <person name="Nusbaum C."/>
            <person name="Birren B."/>
        </authorList>
    </citation>
    <scope>NUCLEOTIDE SEQUENCE [LARGE SCALE GENOMIC DNA]</scope>
    <source>
        <strain evidence="2 3">VD133</strain>
    </source>
</reference>
<evidence type="ECO:0000256" key="1">
    <source>
        <dbReference type="SAM" id="SignalP"/>
    </source>
</evidence>
<feature type="signal peptide" evidence="1">
    <location>
        <begin position="1"/>
        <end position="39"/>
    </location>
</feature>
<accession>A0A9W5PJT1</accession>
<evidence type="ECO:0000313" key="3">
    <source>
        <dbReference type="Proteomes" id="UP000014018"/>
    </source>
</evidence>
<protein>
    <submittedName>
        <fullName evidence="2">Uncharacterized protein</fullName>
    </submittedName>
</protein>
<proteinExistence type="predicted"/>
<feature type="chain" id="PRO_5040876522" evidence="1">
    <location>
        <begin position="40"/>
        <end position="425"/>
    </location>
</feature>
<dbReference type="EMBL" id="AHFB01000166">
    <property type="protein sequence ID" value="EOO24463.1"/>
    <property type="molecule type" value="Genomic_DNA"/>
</dbReference>
<name>A0A9W5PJT1_BACCE</name>
<organism evidence="2 3">
    <name type="scientific">Bacillus cereus VD133</name>
    <dbReference type="NCBI Taxonomy" id="1053233"/>
    <lineage>
        <taxon>Bacteria</taxon>
        <taxon>Bacillati</taxon>
        <taxon>Bacillota</taxon>
        <taxon>Bacilli</taxon>
        <taxon>Bacillales</taxon>
        <taxon>Bacillaceae</taxon>
        <taxon>Bacillus</taxon>
        <taxon>Bacillus cereus group</taxon>
    </lineage>
</organism>
<sequence>MKYKDRIRVKRNYKQALLATVTTFTLGVSALGGAASAFAAENTKEVQKQSQSGFTIKNKSQLTEENNVGKINLSKIKEDLANQKKVFEENKNNLFIGAGLGIDDNNITSLEHAAIIQKEVAKKIATNIIATQPESIPKIEELRKTMSKDSKIGKVENIEDVIKELIIGWNKFTDRPLIKTIQLAAAKKFNLPYADMAKWKGDIGEYELHIDTIGIILEEMKNETQNFLKSKGIKELTVFRGVKSPTKMNENGVEVQQSSALSSFSFSEEDASSYATSSDPEKHPYLLVKNIPVDRILSLGVTGFGLMEHSEVVVLGGMYPQDEFFVLPGETGSDLKLLLEQEVKMLHKGDLDLIRELINDEAGKQLKEHSETIANQLDKIIKETPDLKPDNVRDKLYKLLIGEPLKLGDAIAHEIANGLCPFPSV</sequence>
<evidence type="ECO:0000313" key="2">
    <source>
        <dbReference type="EMBL" id="EOO24463.1"/>
    </source>
</evidence>
<gene>
    <name evidence="2" type="ORF">IIU_06725</name>
</gene>
<dbReference type="RefSeq" id="WP_016110422.1">
    <property type="nucleotide sequence ID" value="NZ_KB976175.1"/>
</dbReference>
<keyword evidence="1" id="KW-0732">Signal</keyword>